<evidence type="ECO:0000256" key="3">
    <source>
        <dbReference type="ARBA" id="ARBA00023163"/>
    </source>
</evidence>
<dbReference type="SUPFAM" id="SSF46785">
    <property type="entry name" value="Winged helix' DNA-binding domain"/>
    <property type="match status" value="1"/>
</dbReference>
<evidence type="ECO:0000313" key="7">
    <source>
        <dbReference type="Proteomes" id="UP001501231"/>
    </source>
</evidence>
<feature type="compositionally biased region" description="Basic and acidic residues" evidence="4">
    <location>
        <begin position="8"/>
        <end position="20"/>
    </location>
</feature>
<dbReference type="InterPro" id="IPR036390">
    <property type="entry name" value="WH_DNA-bd_sf"/>
</dbReference>
<dbReference type="InterPro" id="IPR036388">
    <property type="entry name" value="WH-like_DNA-bd_sf"/>
</dbReference>
<gene>
    <name evidence="6" type="ORF">GCM10010191_09400</name>
</gene>
<dbReference type="RefSeq" id="WP_344587188.1">
    <property type="nucleotide sequence ID" value="NZ_BAAARW010000003.1"/>
</dbReference>
<evidence type="ECO:0000256" key="1">
    <source>
        <dbReference type="ARBA" id="ARBA00023015"/>
    </source>
</evidence>
<feature type="domain" description="HTH gntR-type" evidence="5">
    <location>
        <begin position="17"/>
        <end position="87"/>
    </location>
</feature>
<dbReference type="PANTHER" id="PTHR43537">
    <property type="entry name" value="TRANSCRIPTIONAL REGULATOR, GNTR FAMILY"/>
    <property type="match status" value="1"/>
</dbReference>
<dbReference type="Gene3D" id="1.20.120.530">
    <property type="entry name" value="GntR ligand-binding domain-like"/>
    <property type="match status" value="1"/>
</dbReference>
<accession>A0ABN3IG48</accession>
<protein>
    <submittedName>
        <fullName evidence="6">FadR/GntR family transcriptional regulator</fullName>
    </submittedName>
</protein>
<comment type="caution">
    <text evidence="6">The sequence shown here is derived from an EMBL/GenBank/DDBJ whole genome shotgun (WGS) entry which is preliminary data.</text>
</comment>
<dbReference type="Pfam" id="PF00392">
    <property type="entry name" value="GntR"/>
    <property type="match status" value="1"/>
</dbReference>
<name>A0ABN3IG48_9ACTN</name>
<evidence type="ECO:0000313" key="6">
    <source>
        <dbReference type="EMBL" id="GAA2403878.1"/>
    </source>
</evidence>
<dbReference type="PRINTS" id="PR00035">
    <property type="entry name" value="HTHGNTR"/>
</dbReference>
<keyword evidence="1" id="KW-0805">Transcription regulation</keyword>
<dbReference type="PANTHER" id="PTHR43537:SF5">
    <property type="entry name" value="UXU OPERON TRANSCRIPTIONAL REGULATOR"/>
    <property type="match status" value="1"/>
</dbReference>
<evidence type="ECO:0000259" key="5">
    <source>
        <dbReference type="PROSITE" id="PS50949"/>
    </source>
</evidence>
<keyword evidence="7" id="KW-1185">Reference proteome</keyword>
<dbReference type="SUPFAM" id="SSF48008">
    <property type="entry name" value="GntR ligand-binding domain-like"/>
    <property type="match status" value="1"/>
</dbReference>
<dbReference type="EMBL" id="BAAARW010000003">
    <property type="protein sequence ID" value="GAA2403878.1"/>
    <property type="molecule type" value="Genomic_DNA"/>
</dbReference>
<dbReference type="PROSITE" id="PS50949">
    <property type="entry name" value="HTH_GNTR"/>
    <property type="match status" value="1"/>
</dbReference>
<keyword evidence="2" id="KW-0238">DNA-binding</keyword>
<dbReference type="InterPro" id="IPR008920">
    <property type="entry name" value="TF_FadR/GntR_C"/>
</dbReference>
<evidence type="ECO:0000256" key="4">
    <source>
        <dbReference type="SAM" id="MobiDB-lite"/>
    </source>
</evidence>
<dbReference type="InterPro" id="IPR011711">
    <property type="entry name" value="GntR_C"/>
</dbReference>
<organism evidence="6 7">
    <name type="scientific">Actinomadura vinacea</name>
    <dbReference type="NCBI Taxonomy" id="115336"/>
    <lineage>
        <taxon>Bacteria</taxon>
        <taxon>Bacillati</taxon>
        <taxon>Actinomycetota</taxon>
        <taxon>Actinomycetes</taxon>
        <taxon>Streptosporangiales</taxon>
        <taxon>Thermomonosporaceae</taxon>
        <taxon>Actinomadura</taxon>
    </lineage>
</organism>
<proteinExistence type="predicted"/>
<dbReference type="Pfam" id="PF07729">
    <property type="entry name" value="FCD"/>
    <property type="match status" value="1"/>
</dbReference>
<feature type="region of interest" description="Disordered" evidence="4">
    <location>
        <begin position="1"/>
        <end position="20"/>
    </location>
</feature>
<evidence type="ECO:0000256" key="2">
    <source>
        <dbReference type="ARBA" id="ARBA00023125"/>
    </source>
</evidence>
<keyword evidence="3" id="KW-0804">Transcription</keyword>
<dbReference type="Gene3D" id="1.10.10.10">
    <property type="entry name" value="Winged helix-like DNA-binding domain superfamily/Winged helix DNA-binding domain"/>
    <property type="match status" value="1"/>
</dbReference>
<dbReference type="CDD" id="cd07377">
    <property type="entry name" value="WHTH_GntR"/>
    <property type="match status" value="1"/>
</dbReference>
<dbReference type="SMART" id="SM00345">
    <property type="entry name" value="HTH_GNTR"/>
    <property type="match status" value="1"/>
</dbReference>
<dbReference type="Proteomes" id="UP001501231">
    <property type="component" value="Unassembled WGS sequence"/>
</dbReference>
<reference evidence="6 7" key="1">
    <citation type="journal article" date="2019" name="Int. J. Syst. Evol. Microbiol.">
        <title>The Global Catalogue of Microorganisms (GCM) 10K type strain sequencing project: providing services to taxonomists for standard genome sequencing and annotation.</title>
        <authorList>
            <consortium name="The Broad Institute Genomics Platform"/>
            <consortium name="The Broad Institute Genome Sequencing Center for Infectious Disease"/>
            <person name="Wu L."/>
            <person name="Ma J."/>
        </authorList>
    </citation>
    <scope>NUCLEOTIDE SEQUENCE [LARGE SCALE GENOMIC DNA]</scope>
    <source>
        <strain evidence="6 7">JCM 3325</strain>
    </source>
</reference>
<dbReference type="SMART" id="SM00895">
    <property type="entry name" value="FCD"/>
    <property type="match status" value="1"/>
</dbReference>
<sequence>MSKAGEPLLRHEPRRTEKTSERIARRILRDIGERRLAPGTFLESEAVMAEAFGVGRASVREALRILEINGLVTIKTGPGGGPVVATPSTSDYGQMTTLHLQAMGTTYRELLQARVNVESLLAGLAAARPGPEAGRLVTAALEAGQLNSQSDDTTYANSHSEFHAAVSQAAGDPVLALSANAFRHIWSVRVTAVLFPPDQRPSIAAAHDTVARAIVAHDRREAEWLMRQHMEFYQQYCELRYPARLDDIVDWG</sequence>
<dbReference type="InterPro" id="IPR000524">
    <property type="entry name" value="Tscrpt_reg_HTH_GntR"/>
</dbReference>